<protein>
    <submittedName>
        <fullName evidence="2">Uncharacterized protein</fullName>
    </submittedName>
</protein>
<feature type="compositionally biased region" description="Acidic residues" evidence="1">
    <location>
        <begin position="83"/>
        <end position="112"/>
    </location>
</feature>
<reference evidence="2 3" key="1">
    <citation type="submission" date="2019-05" db="EMBL/GenBank/DDBJ databases">
        <title>Another draft genome of Portunus trituberculatus and its Hox gene families provides insights of decapod evolution.</title>
        <authorList>
            <person name="Jeong J.-H."/>
            <person name="Song I."/>
            <person name="Kim S."/>
            <person name="Choi T."/>
            <person name="Kim D."/>
            <person name="Ryu S."/>
            <person name="Kim W."/>
        </authorList>
    </citation>
    <scope>NUCLEOTIDE SEQUENCE [LARGE SCALE GENOMIC DNA]</scope>
    <source>
        <tissue evidence="2">Muscle</tissue>
    </source>
</reference>
<feature type="compositionally biased region" description="Low complexity" evidence="1">
    <location>
        <begin position="54"/>
        <end position="69"/>
    </location>
</feature>
<feature type="region of interest" description="Disordered" evidence="1">
    <location>
        <begin position="50"/>
        <end position="112"/>
    </location>
</feature>
<dbReference type="AlphaFoldDB" id="A0A5B7D1Z2"/>
<evidence type="ECO:0000313" key="2">
    <source>
        <dbReference type="EMBL" id="MPC15670.1"/>
    </source>
</evidence>
<gene>
    <name evidence="2" type="ORF">E2C01_008469</name>
</gene>
<sequence length="112" mass="12779">MNDHHRTRVNAPYEKLFRQLCSLINNSAAHLGQLFLGSSALECCTPREIVSGKSLSHTHSSSSSSSSSTRIPTTHRRMFRWGEEEEEKEEVEGEKDDDHEEEEEEEPAANHR</sequence>
<accession>A0A5B7D1Z2</accession>
<dbReference type="Proteomes" id="UP000324222">
    <property type="component" value="Unassembled WGS sequence"/>
</dbReference>
<evidence type="ECO:0000313" key="3">
    <source>
        <dbReference type="Proteomes" id="UP000324222"/>
    </source>
</evidence>
<proteinExistence type="predicted"/>
<evidence type="ECO:0000256" key="1">
    <source>
        <dbReference type="SAM" id="MobiDB-lite"/>
    </source>
</evidence>
<name>A0A5B7D1Z2_PORTR</name>
<keyword evidence="3" id="KW-1185">Reference proteome</keyword>
<organism evidence="2 3">
    <name type="scientific">Portunus trituberculatus</name>
    <name type="common">Swimming crab</name>
    <name type="synonym">Neptunus trituberculatus</name>
    <dbReference type="NCBI Taxonomy" id="210409"/>
    <lineage>
        <taxon>Eukaryota</taxon>
        <taxon>Metazoa</taxon>
        <taxon>Ecdysozoa</taxon>
        <taxon>Arthropoda</taxon>
        <taxon>Crustacea</taxon>
        <taxon>Multicrustacea</taxon>
        <taxon>Malacostraca</taxon>
        <taxon>Eumalacostraca</taxon>
        <taxon>Eucarida</taxon>
        <taxon>Decapoda</taxon>
        <taxon>Pleocyemata</taxon>
        <taxon>Brachyura</taxon>
        <taxon>Eubrachyura</taxon>
        <taxon>Portunoidea</taxon>
        <taxon>Portunidae</taxon>
        <taxon>Portuninae</taxon>
        <taxon>Portunus</taxon>
    </lineage>
</organism>
<dbReference type="EMBL" id="VSRR010000446">
    <property type="protein sequence ID" value="MPC15670.1"/>
    <property type="molecule type" value="Genomic_DNA"/>
</dbReference>
<comment type="caution">
    <text evidence="2">The sequence shown here is derived from an EMBL/GenBank/DDBJ whole genome shotgun (WGS) entry which is preliminary data.</text>
</comment>